<sequence>MALRSLHAYYSDTSTTRPAADRTTVTTMAPSSQFSFNGCFEDPKSPNNGDSSDVDARFCVKTTDKWTPGFPRCSASFEGRQCRRCEIVSEPTCYTDGRFEYKDEEGVLLDCSNIRYGYETVSACQGQTKAYVYVSSGNPYSSGHRSSNRHHHSSSNNKISINLNGDDDDILGAIFFFAILACCVIRFAQRQGTPYLEEPQRRQQRRRRRQRQRNPRTGRMELVELTGVPQQEDEEECLEELPGTSFSFFQPTELDPQTAANLQLFVQCGNWQAIRNFFANIPHNNNNNNNNNSQQRYFWMTVVEAELAKTWSLEEDMMTPWLEEWLEQEPDNVDCRLLRLHIYAAWAWHARPAVRSPQRAAIFLKRLLDAAHEFRQSKPYCRREALFYAAGMTIATGLGSQATANGVSMTDCQTSLQKETSEPLCTTAHCRALQYYSRQWYGSHERMLAYAYDSTMDLAPGHPLWVLIPMAHYECGVEQSSRYWRRAHVRRDISGAYQKAFPHDTTTTTTTTTTTAHEWSLEMTSRNYFLYCFIMTRQFDAAKQLIRVIGRHPTEQPWKTLAAYKRRLRELGFDVSDYFRRPVEAVAAVVVPTSNPVVASHTPTASQVVTIPVVMAEIDHGGSDDLPVVNATIV</sequence>
<name>A0A9N8H6W9_9STRA</name>
<proteinExistence type="predicted"/>
<evidence type="ECO:0000313" key="3">
    <source>
        <dbReference type="Proteomes" id="UP001153069"/>
    </source>
</evidence>
<feature type="region of interest" description="Disordered" evidence="1">
    <location>
        <begin position="196"/>
        <end position="219"/>
    </location>
</feature>
<evidence type="ECO:0000313" key="2">
    <source>
        <dbReference type="EMBL" id="CAB9501565.1"/>
    </source>
</evidence>
<dbReference type="EMBL" id="CAICTM010000111">
    <property type="protein sequence ID" value="CAB9501565.1"/>
    <property type="molecule type" value="Genomic_DNA"/>
</dbReference>
<dbReference type="Proteomes" id="UP001153069">
    <property type="component" value="Unassembled WGS sequence"/>
</dbReference>
<comment type="caution">
    <text evidence="2">The sequence shown here is derived from an EMBL/GenBank/DDBJ whole genome shotgun (WGS) entry which is preliminary data.</text>
</comment>
<protein>
    <submittedName>
        <fullName evidence="2">Uncharacterized protein</fullName>
    </submittedName>
</protein>
<keyword evidence="3" id="KW-1185">Reference proteome</keyword>
<evidence type="ECO:0000256" key="1">
    <source>
        <dbReference type="SAM" id="MobiDB-lite"/>
    </source>
</evidence>
<accession>A0A9N8H6W9</accession>
<reference evidence="2" key="1">
    <citation type="submission" date="2020-06" db="EMBL/GenBank/DDBJ databases">
        <authorList>
            <consortium name="Plant Systems Biology data submission"/>
        </authorList>
    </citation>
    <scope>NUCLEOTIDE SEQUENCE</scope>
    <source>
        <strain evidence="2">D6</strain>
    </source>
</reference>
<organism evidence="2 3">
    <name type="scientific">Seminavis robusta</name>
    <dbReference type="NCBI Taxonomy" id="568900"/>
    <lineage>
        <taxon>Eukaryota</taxon>
        <taxon>Sar</taxon>
        <taxon>Stramenopiles</taxon>
        <taxon>Ochrophyta</taxon>
        <taxon>Bacillariophyta</taxon>
        <taxon>Bacillariophyceae</taxon>
        <taxon>Bacillariophycidae</taxon>
        <taxon>Naviculales</taxon>
        <taxon>Naviculaceae</taxon>
        <taxon>Seminavis</taxon>
    </lineage>
</organism>
<dbReference type="OrthoDB" id="53108at2759"/>
<gene>
    <name evidence="2" type="ORF">SEMRO_112_G055610.1</name>
</gene>
<dbReference type="AlphaFoldDB" id="A0A9N8H6W9"/>
<feature type="compositionally biased region" description="Basic residues" evidence="1">
    <location>
        <begin position="202"/>
        <end position="216"/>
    </location>
</feature>